<reference evidence="1" key="1">
    <citation type="submission" date="2011-01" db="EMBL/GenBank/DDBJ databases">
        <authorList>
            <person name="Muzny D."/>
            <person name="Qin X."/>
            <person name="Buhay C."/>
            <person name="Dugan-Rocha S."/>
            <person name="Ding Y."/>
            <person name="Chen G."/>
            <person name="Hawes A."/>
            <person name="Holder M."/>
            <person name="Jhangiani S."/>
            <person name="Johnson A."/>
            <person name="Khan Z."/>
            <person name="Li Z."/>
            <person name="Liu W."/>
            <person name="Liu X."/>
            <person name="Perez L."/>
            <person name="Shen H."/>
            <person name="Wang Q."/>
            <person name="Watt J."/>
            <person name="Xi L."/>
            <person name="Xin Y."/>
            <person name="Zhou J."/>
            <person name="Deng J."/>
            <person name="Jiang H."/>
            <person name="Liu Y."/>
            <person name="Qu J."/>
            <person name="Song X.-Z."/>
            <person name="Zhang L."/>
            <person name="Villasana D."/>
            <person name="Johnson A."/>
            <person name="Liu J."/>
            <person name="Liyanage D."/>
            <person name="Lorensuhewa L."/>
            <person name="Robinson T."/>
            <person name="Song A."/>
            <person name="Song B.-B."/>
            <person name="Dinh H."/>
            <person name="Thornton R."/>
            <person name="Coyle M."/>
            <person name="Francisco L."/>
            <person name="Jackson L."/>
            <person name="Javaid M."/>
            <person name="Korchina V."/>
            <person name="Kovar C."/>
            <person name="Mata R."/>
            <person name="Mathew T."/>
            <person name="Ngo R."/>
            <person name="Nguyen L."/>
            <person name="Nguyen N."/>
            <person name="Okwuonu G."/>
            <person name="Ongeri F."/>
            <person name="Pham C."/>
            <person name="Simmons D."/>
            <person name="Wilczek-Boney K."/>
            <person name="Hale W."/>
            <person name="Jakkamsetti A."/>
            <person name="Pham P."/>
            <person name="Ruth R."/>
            <person name="San Lucas F."/>
            <person name="Warren J."/>
            <person name="Zhang J."/>
            <person name="Zhao Z."/>
            <person name="Zhou C."/>
            <person name="Zhu D."/>
            <person name="Lee S."/>
            <person name="Bess C."/>
            <person name="Blankenburg K."/>
            <person name="Forbes L."/>
            <person name="Fu Q."/>
            <person name="Gubbala S."/>
            <person name="Hirani K."/>
            <person name="Jayaseelan J.C."/>
            <person name="Lara F."/>
            <person name="Munidasa M."/>
            <person name="Palculict T."/>
            <person name="Patil S."/>
            <person name="Pu L.-L."/>
            <person name="Saada N."/>
            <person name="Tang L."/>
            <person name="Weissenberger G."/>
            <person name="Zhu Y."/>
            <person name="Hemphill L."/>
            <person name="Shang Y."/>
            <person name="Youmans B."/>
            <person name="Ayvaz T."/>
            <person name="Ross M."/>
            <person name="Santibanez J."/>
            <person name="Aqrawi P."/>
            <person name="Gross S."/>
            <person name="Joshi V."/>
            <person name="Fowler G."/>
            <person name="Nazareth L."/>
            <person name="Reid J."/>
            <person name="Worley K."/>
            <person name="Petrosino J."/>
            <person name="Highlander S."/>
            <person name="Gibbs R."/>
        </authorList>
    </citation>
    <scope>NUCLEOTIDE SEQUENCE [LARGE SCALE GENOMIC DNA]</scope>
    <source>
        <strain evidence="1">ATCC 33269</strain>
    </source>
</reference>
<accession>E7RQP4</accession>
<evidence type="ECO:0000313" key="2">
    <source>
        <dbReference type="Proteomes" id="UP000005580"/>
    </source>
</evidence>
<dbReference type="SUPFAM" id="SSF52540">
    <property type="entry name" value="P-loop containing nucleoside triphosphate hydrolases"/>
    <property type="match status" value="1"/>
</dbReference>
<proteinExistence type="predicted"/>
<dbReference type="AlphaFoldDB" id="E7RQP4"/>
<name>E7RQP4_9BACT</name>
<protein>
    <recommendedName>
        <fullName evidence="3">DNA polymerase III, delta' subunit</fullName>
    </recommendedName>
</protein>
<comment type="caution">
    <text evidence="1">The sequence shown here is derived from an EMBL/GenBank/DDBJ whole genome shotgun (WGS) entry which is preliminary data.</text>
</comment>
<dbReference type="GO" id="GO:0006261">
    <property type="term" value="P:DNA-templated DNA replication"/>
    <property type="evidence" value="ECO:0007669"/>
    <property type="project" value="TreeGrafter"/>
</dbReference>
<evidence type="ECO:0008006" key="3">
    <source>
        <dbReference type="Google" id="ProtNLM"/>
    </source>
</evidence>
<dbReference type="EMBL" id="AEPE02000005">
    <property type="protein sequence ID" value="EFZ36582.1"/>
    <property type="molecule type" value="Genomic_DNA"/>
</dbReference>
<sequence length="375" mass="43607">MKFNEVIGQEEAKQRLLQLVHEHRVPHAMMFCGPDGCGKLPLALAFASFLLGEREDDSSIGNAEAMLRRWEHPDLHFSYPVIRPAGTSADHKMVSDDFAREWHALLAEGPYITIDQWLDAMKAANQQAQIYAAESDELTRKLSLKSSQGGYKVSLIWLPERMNAECANKLLKLLEEPPLQTVFIMVCEEPEKLLDTIRSRVQRIDMKRIGNEDIERALIEQRGIEQETARRIARVANGSWLKALETLDTGNENRMFLDMFIMLMRLSYMRNIKDLKKWSDTVATYGREKQKRMLDYFGRMIRENFVYNFKTPELNYMTQEEENFSRNFARFINESNVIDIAEELQKCKRDITQNGNAKIVFFDLALKMIVLLIRK</sequence>
<dbReference type="InterPro" id="IPR050238">
    <property type="entry name" value="DNA_Rep/Repair_Clamp_Loader"/>
</dbReference>
<dbReference type="Pfam" id="PF13177">
    <property type="entry name" value="DNA_pol3_delta2"/>
    <property type="match status" value="1"/>
</dbReference>
<evidence type="ECO:0000313" key="1">
    <source>
        <dbReference type="EMBL" id="EFZ36582.1"/>
    </source>
</evidence>
<dbReference type="STRING" id="28134.SAMN05444288_2075"/>
<dbReference type="InterPro" id="IPR027417">
    <property type="entry name" value="P-loop_NTPase"/>
</dbReference>
<dbReference type="RefSeq" id="WP_004369639.1">
    <property type="nucleotide sequence ID" value="NZ_GL833119.1"/>
</dbReference>
<gene>
    <name evidence="1" type="ORF">HMPREF0663_11495</name>
</gene>
<dbReference type="Gene3D" id="3.40.50.300">
    <property type="entry name" value="P-loop containing nucleotide triphosphate hydrolases"/>
    <property type="match status" value="1"/>
</dbReference>
<dbReference type="PANTHER" id="PTHR11669:SF8">
    <property type="entry name" value="DNA POLYMERASE III SUBUNIT DELTA"/>
    <property type="match status" value="1"/>
</dbReference>
<dbReference type="HOGENOM" id="CLU_006229_4_2_10"/>
<keyword evidence="2" id="KW-1185">Reference proteome</keyword>
<dbReference type="eggNOG" id="COG0470">
    <property type="taxonomic scope" value="Bacteria"/>
</dbReference>
<dbReference type="Proteomes" id="UP000005580">
    <property type="component" value="Unassembled WGS sequence"/>
</dbReference>
<organism evidence="1 2">
    <name type="scientific">Hoylesella oralis ATCC 33269</name>
    <dbReference type="NCBI Taxonomy" id="873533"/>
    <lineage>
        <taxon>Bacteria</taxon>
        <taxon>Pseudomonadati</taxon>
        <taxon>Bacteroidota</taxon>
        <taxon>Bacteroidia</taxon>
        <taxon>Bacteroidales</taxon>
        <taxon>Prevotellaceae</taxon>
        <taxon>Hoylesella</taxon>
    </lineage>
</organism>
<dbReference type="PANTHER" id="PTHR11669">
    <property type="entry name" value="REPLICATION FACTOR C / DNA POLYMERASE III GAMMA-TAU SUBUNIT"/>
    <property type="match status" value="1"/>
</dbReference>